<keyword evidence="1" id="KW-0472">Membrane</keyword>
<evidence type="ECO:0000256" key="1">
    <source>
        <dbReference type="SAM" id="Phobius"/>
    </source>
</evidence>
<feature type="transmembrane region" description="Helical" evidence="1">
    <location>
        <begin position="21"/>
        <end position="46"/>
    </location>
</feature>
<dbReference type="EMBL" id="LBZA01000032">
    <property type="protein sequence ID" value="KKR63089.1"/>
    <property type="molecule type" value="Genomic_DNA"/>
</dbReference>
<gene>
    <name evidence="2" type="ORF">UU02_C0032G0004</name>
</gene>
<comment type="caution">
    <text evidence="2">The sequence shown here is derived from an EMBL/GenBank/DDBJ whole genome shotgun (WGS) entry which is preliminary data.</text>
</comment>
<dbReference type="Proteomes" id="UP000034293">
    <property type="component" value="Unassembled WGS sequence"/>
</dbReference>
<proteinExistence type="predicted"/>
<evidence type="ECO:0008006" key="3">
    <source>
        <dbReference type="Google" id="ProtNLM"/>
    </source>
</evidence>
<organism evidence="2">
    <name type="scientific">Candidatus Woesebacteria bacterium GW2011_GWA1_40_43</name>
    <dbReference type="NCBI Taxonomy" id="1618553"/>
    <lineage>
        <taxon>Bacteria</taxon>
        <taxon>Candidatus Woeseibacteriota</taxon>
    </lineage>
</organism>
<keyword evidence="1" id="KW-0812">Transmembrane</keyword>
<protein>
    <recommendedName>
        <fullName evidence="3">LytR/CpsA/Psr regulator C-terminal domain-containing protein</fullName>
    </recommendedName>
</protein>
<dbReference type="AlphaFoldDB" id="A0A0G0SE30"/>
<evidence type="ECO:0000313" key="2">
    <source>
        <dbReference type="EMBL" id="KKR63089.1"/>
    </source>
</evidence>
<sequence length="310" mass="33642">MAPDGRRKRLNRFKAKKNGFGWFKYTALFLAVLILGLVLAFQTMFWDGKAKVASAMATQKGDIVVSVFDPIGDSITNIIVPGATQLKVSRQLGIFRAKSVWQLGENEGIGGKLLAETVVKNFNFPVNSWGEESLRDLADGEFPGILKSVLIPGKTNLKVGDRIKIAIFSLGVASPKRVNIDLKEGNYLRKTKLVDGDEGYVISEAGVKKLLPLFSENGISQKNLRAAILDSTGGAGAIVNEVGTTLEVMGLKVAAVTRKASFDTDCTFRTKDEELVKKVSSVFSCGREKGEPEGNFDLEITVGASFAKRY</sequence>
<accession>A0A0G0SE30</accession>
<reference evidence="2" key="1">
    <citation type="journal article" date="2015" name="Nature">
        <title>rRNA introns, odd ribosomes, and small enigmatic genomes across a large radiation of phyla.</title>
        <authorList>
            <person name="Brown C.T."/>
            <person name="Hug L.A."/>
            <person name="Thomas B.C."/>
            <person name="Sharon I."/>
            <person name="Castelle C.J."/>
            <person name="Singh A."/>
            <person name="Wilkins M.J."/>
            <person name="Williams K.H."/>
            <person name="Banfield J.F."/>
        </authorList>
    </citation>
    <scope>NUCLEOTIDE SEQUENCE [LARGE SCALE GENOMIC DNA]</scope>
</reference>
<name>A0A0G0SE30_9BACT</name>
<keyword evidence="1" id="KW-1133">Transmembrane helix</keyword>